<keyword evidence="10" id="KW-1185">Reference proteome</keyword>
<feature type="transmembrane region" description="Helical" evidence="6">
    <location>
        <begin position="305"/>
        <end position="325"/>
    </location>
</feature>
<reference evidence="9 10" key="1">
    <citation type="submission" date="2018-08" db="EMBL/GenBank/DDBJ databases">
        <title>Fibrisoma montanum sp. nov., isolated from Danxia mountain soil.</title>
        <authorList>
            <person name="Huang Y."/>
        </authorList>
    </citation>
    <scope>NUCLEOTIDE SEQUENCE [LARGE SCALE GENOMIC DNA]</scope>
    <source>
        <strain evidence="9 10">HYT19</strain>
    </source>
</reference>
<evidence type="ECO:0000313" key="9">
    <source>
        <dbReference type="EMBL" id="RIV18661.1"/>
    </source>
</evidence>
<comment type="caution">
    <text evidence="9">The sequence shown here is derived from an EMBL/GenBank/DDBJ whole genome shotgun (WGS) entry which is preliminary data.</text>
</comment>
<keyword evidence="3" id="KW-0808">Transferase</keyword>
<accession>A0A418LZ96</accession>
<evidence type="ECO:0000256" key="4">
    <source>
        <dbReference type="ARBA" id="ARBA00022777"/>
    </source>
</evidence>
<evidence type="ECO:0000256" key="2">
    <source>
        <dbReference type="ARBA" id="ARBA00012438"/>
    </source>
</evidence>
<feature type="transmembrane region" description="Helical" evidence="6">
    <location>
        <begin position="273"/>
        <end position="293"/>
    </location>
</feature>
<dbReference type="PANTHER" id="PTHR24421:SF10">
    <property type="entry name" value="NITRATE_NITRITE SENSOR PROTEIN NARQ"/>
    <property type="match status" value="1"/>
</dbReference>
<dbReference type="EC" id="2.7.13.3" evidence="2"/>
<organism evidence="9 10">
    <name type="scientific">Fibrisoma montanum</name>
    <dbReference type="NCBI Taxonomy" id="2305895"/>
    <lineage>
        <taxon>Bacteria</taxon>
        <taxon>Pseudomonadati</taxon>
        <taxon>Bacteroidota</taxon>
        <taxon>Cytophagia</taxon>
        <taxon>Cytophagales</taxon>
        <taxon>Spirosomataceae</taxon>
        <taxon>Fibrisoma</taxon>
    </lineage>
</organism>
<keyword evidence="6" id="KW-0472">Membrane</keyword>
<protein>
    <recommendedName>
        <fullName evidence="2">histidine kinase</fullName>
        <ecNumber evidence="2">2.7.13.3</ecNumber>
    </recommendedName>
</protein>
<dbReference type="PANTHER" id="PTHR24421">
    <property type="entry name" value="NITRATE/NITRITE SENSOR PROTEIN NARX-RELATED"/>
    <property type="match status" value="1"/>
</dbReference>
<keyword evidence="5" id="KW-0902">Two-component regulatory system</keyword>
<dbReference type="Gene3D" id="6.10.250.2870">
    <property type="match status" value="1"/>
</dbReference>
<feature type="domain" description="7TM-DISM receptor extracellular" evidence="8">
    <location>
        <begin position="37"/>
        <end position="165"/>
    </location>
</feature>
<evidence type="ECO:0000259" key="8">
    <source>
        <dbReference type="Pfam" id="PF07696"/>
    </source>
</evidence>
<proteinExistence type="predicted"/>
<dbReference type="Proteomes" id="UP000283523">
    <property type="component" value="Unassembled WGS sequence"/>
</dbReference>
<dbReference type="InterPro" id="IPR011623">
    <property type="entry name" value="7TMR_DISM_rcpt_extracell_dom1"/>
</dbReference>
<dbReference type="Pfam" id="PF07695">
    <property type="entry name" value="7TMR-DISM_7TM"/>
    <property type="match status" value="1"/>
</dbReference>
<dbReference type="GO" id="GO:0004673">
    <property type="term" value="F:protein histidine kinase activity"/>
    <property type="evidence" value="ECO:0007669"/>
    <property type="project" value="UniProtKB-EC"/>
</dbReference>
<evidence type="ECO:0000256" key="1">
    <source>
        <dbReference type="ARBA" id="ARBA00000085"/>
    </source>
</evidence>
<gene>
    <name evidence="9" type="ORF">DYU11_27205</name>
</gene>
<evidence type="ECO:0000256" key="5">
    <source>
        <dbReference type="ARBA" id="ARBA00023012"/>
    </source>
</evidence>
<evidence type="ECO:0000313" key="10">
    <source>
        <dbReference type="Proteomes" id="UP000283523"/>
    </source>
</evidence>
<dbReference type="OrthoDB" id="9760839at2"/>
<feature type="transmembrane region" description="Helical" evidence="6">
    <location>
        <begin position="178"/>
        <end position="199"/>
    </location>
</feature>
<name>A0A418LZ96_9BACT</name>
<evidence type="ECO:0000259" key="7">
    <source>
        <dbReference type="Pfam" id="PF07695"/>
    </source>
</evidence>
<feature type="transmembrane region" description="Helical" evidence="6">
    <location>
        <begin position="374"/>
        <end position="398"/>
    </location>
</feature>
<keyword evidence="6" id="KW-1133">Transmembrane helix</keyword>
<feature type="domain" description="7TM-DISM receptor extracellular" evidence="7">
    <location>
        <begin position="178"/>
        <end position="391"/>
    </location>
</feature>
<sequence length="624" mass="71252">MRTAITIVVLLVLAVCSVRGQPTYHVKPGVSHSLDGFVAHYEDSTARLSIRQVTNYPFRVLPGSLLNVGYTASHHWLRIRLRSRRPQTVFVEVDNPRINIVWFYQLTGGRLVRQVQTGDALRFESRRFPNYNWVFPVELDGKSPTDVLIMAAKRYEVLGLRVRLWDAGTFDQKDRRSYLLWGLLTGFTVLILLINVVAFAATRQAVYGWFICLILAISFHISAQSGLGFQYLWSDAPAFNRLDPQLLSGWLIMLSQLQFMQHFIGQQPGQSRAFWVVQVFKYGLIALLGLNILLRVGDVFPQSHFQWTFNATLVFTVMSILLAFWSISERIRRRETVVLFYTFTFAVQLVGYLLVFLINLAFTQGREPLFQIDSYVVVVINFLFDLLILSSGILFFWFQTYRRQNEQLLTTLHQQEQAQSERIIEALEIERNRIAEDLYDDVGAILSTAISYVSNVIRKPEVRERFPLLTDARQLLDRAVENLRTVSHNLMPKNFAELGLARSLAETIDKVSASTDIRFEYIVAGTERRLDASTEVQVFRIAVELINGIVKSAGATQATLQLIFGTDSLQLMAENDGQYAPQYNNLHAKVAFINGKIDTDIGLESATVFIEIPYQIVRPHGNLH</sequence>
<dbReference type="Gene3D" id="2.60.40.2380">
    <property type="match status" value="1"/>
</dbReference>
<dbReference type="GO" id="GO:0000160">
    <property type="term" value="P:phosphorelay signal transduction system"/>
    <property type="evidence" value="ECO:0007669"/>
    <property type="project" value="UniProtKB-KW"/>
</dbReference>
<dbReference type="AlphaFoldDB" id="A0A418LZ96"/>
<dbReference type="Pfam" id="PF07696">
    <property type="entry name" value="7TMR-DISMED2"/>
    <property type="match status" value="1"/>
</dbReference>
<evidence type="ECO:0000256" key="6">
    <source>
        <dbReference type="SAM" id="Phobius"/>
    </source>
</evidence>
<keyword evidence="4" id="KW-0418">Kinase</keyword>
<evidence type="ECO:0000256" key="3">
    <source>
        <dbReference type="ARBA" id="ARBA00022679"/>
    </source>
</evidence>
<keyword evidence="6" id="KW-0812">Transmembrane</keyword>
<feature type="transmembrane region" description="Helical" evidence="6">
    <location>
        <begin position="337"/>
        <end position="362"/>
    </location>
</feature>
<dbReference type="InterPro" id="IPR050482">
    <property type="entry name" value="Sensor_HK_TwoCompSys"/>
</dbReference>
<dbReference type="InterPro" id="IPR011622">
    <property type="entry name" value="7TMR_DISM_rcpt_extracell_dom2"/>
</dbReference>
<comment type="catalytic activity">
    <reaction evidence="1">
        <text>ATP + protein L-histidine = ADP + protein N-phospho-L-histidine.</text>
        <dbReference type="EC" id="2.7.13.3"/>
    </reaction>
</comment>
<dbReference type="EMBL" id="QXED01000010">
    <property type="protein sequence ID" value="RIV18661.1"/>
    <property type="molecule type" value="Genomic_DNA"/>
</dbReference>
<feature type="transmembrane region" description="Helical" evidence="6">
    <location>
        <begin position="206"/>
        <end position="227"/>
    </location>
</feature>